<dbReference type="EMBL" id="CYZU01000045">
    <property type="protein sequence ID" value="CUO94756.1"/>
    <property type="molecule type" value="Genomic_DNA"/>
</dbReference>
<dbReference type="InterPro" id="IPR003476">
    <property type="entry name" value="Glyco_hydro_42"/>
</dbReference>
<feature type="binding site" evidence="10">
    <location>
        <position position="114"/>
    </location>
    <ligand>
        <name>substrate</name>
    </ligand>
</feature>
<dbReference type="Pfam" id="PF08532">
    <property type="entry name" value="Glyco_hydro_42M"/>
    <property type="match status" value="1"/>
</dbReference>
<evidence type="ECO:0000256" key="8">
    <source>
        <dbReference type="PIRNR" id="PIRNR001084"/>
    </source>
</evidence>
<dbReference type="InterPro" id="IPR029062">
    <property type="entry name" value="Class_I_gatase-like"/>
</dbReference>
<evidence type="ECO:0000256" key="4">
    <source>
        <dbReference type="ARBA" id="ARBA00022723"/>
    </source>
</evidence>
<dbReference type="InterPro" id="IPR013738">
    <property type="entry name" value="Beta_galactosidase_Trimer"/>
</dbReference>
<dbReference type="Gene3D" id="3.20.20.80">
    <property type="entry name" value="Glycosidases"/>
    <property type="match status" value="1"/>
</dbReference>
<dbReference type="InterPro" id="IPR013780">
    <property type="entry name" value="Glyco_hydro_b"/>
</dbReference>
<dbReference type="GO" id="GO:0046872">
    <property type="term" value="F:metal ion binding"/>
    <property type="evidence" value="ECO:0007669"/>
    <property type="project" value="UniProtKB-KW"/>
</dbReference>
<evidence type="ECO:0000256" key="6">
    <source>
        <dbReference type="ARBA" id="ARBA00022833"/>
    </source>
</evidence>
<evidence type="ECO:0000313" key="14">
    <source>
        <dbReference type="Proteomes" id="UP000095544"/>
    </source>
</evidence>
<dbReference type="EC" id="3.2.1.23" evidence="3 8"/>
<evidence type="ECO:0000313" key="13">
    <source>
        <dbReference type="EMBL" id="CUO94756.1"/>
    </source>
</evidence>
<dbReference type="STRING" id="39482.ERS852491_03802"/>
<protein>
    <recommendedName>
        <fullName evidence="3 8">Beta-galactosidase</fullName>
        <shortName evidence="8">Beta-gal</shortName>
        <ecNumber evidence="3 8">3.2.1.23</ecNumber>
    </recommendedName>
</protein>
<dbReference type="SUPFAM" id="SSF51445">
    <property type="entry name" value="(Trans)glycosidases"/>
    <property type="match status" value="1"/>
</dbReference>
<keyword evidence="7 8" id="KW-0326">Glycosidase</keyword>
<dbReference type="Pfam" id="PF02449">
    <property type="entry name" value="Glyco_hydro_42"/>
    <property type="match status" value="1"/>
</dbReference>
<dbReference type="GO" id="GO:0004565">
    <property type="term" value="F:beta-galactosidase activity"/>
    <property type="evidence" value="ECO:0007669"/>
    <property type="project" value="UniProtKB-EC"/>
</dbReference>
<gene>
    <name evidence="13" type="primary">bgaA_2</name>
    <name evidence="13" type="ORF">ERS852491_03802</name>
</gene>
<dbReference type="RefSeq" id="WP_055154669.1">
    <property type="nucleotide sequence ID" value="NZ_CYZU01000045.1"/>
</dbReference>
<dbReference type="InterPro" id="IPR017853">
    <property type="entry name" value="GH"/>
</dbReference>
<dbReference type="SUPFAM" id="SSF52317">
    <property type="entry name" value="Class I glutamine amidotransferase-like"/>
    <property type="match status" value="1"/>
</dbReference>
<evidence type="ECO:0000256" key="1">
    <source>
        <dbReference type="ARBA" id="ARBA00001412"/>
    </source>
</evidence>
<evidence type="ECO:0000256" key="7">
    <source>
        <dbReference type="ARBA" id="ARBA00023295"/>
    </source>
</evidence>
<evidence type="ECO:0000256" key="5">
    <source>
        <dbReference type="ARBA" id="ARBA00022801"/>
    </source>
</evidence>
<reference evidence="13 14" key="1">
    <citation type="submission" date="2015-09" db="EMBL/GenBank/DDBJ databases">
        <authorList>
            <consortium name="Pathogen Informatics"/>
        </authorList>
    </citation>
    <scope>NUCLEOTIDE SEQUENCE [LARGE SCALE GENOMIC DNA]</scope>
    <source>
        <strain evidence="13 14">2789STDY5834876</strain>
    </source>
</reference>
<evidence type="ECO:0000256" key="9">
    <source>
        <dbReference type="PIRSR" id="PIRSR001084-1"/>
    </source>
</evidence>
<feature type="domain" description="Beta-galactosidase trimerisation" evidence="12">
    <location>
        <begin position="461"/>
        <end position="608"/>
    </location>
</feature>
<evidence type="ECO:0000259" key="11">
    <source>
        <dbReference type="Pfam" id="PF02449"/>
    </source>
</evidence>
<dbReference type="Gene3D" id="2.60.40.1180">
    <property type="entry name" value="Golgi alpha-mannosidase II"/>
    <property type="match status" value="1"/>
</dbReference>
<feature type="binding site" evidence="10">
    <location>
        <position position="152"/>
    </location>
    <ligand>
        <name>substrate</name>
    </ligand>
</feature>
<dbReference type="InterPro" id="IPR013529">
    <property type="entry name" value="Glyco_hydro_42_N"/>
</dbReference>
<evidence type="ECO:0000259" key="12">
    <source>
        <dbReference type="Pfam" id="PF08532"/>
    </source>
</evidence>
<evidence type="ECO:0000256" key="10">
    <source>
        <dbReference type="PIRSR" id="PIRSR001084-2"/>
    </source>
</evidence>
<dbReference type="GO" id="GO:0009341">
    <property type="term" value="C:beta-galactosidase complex"/>
    <property type="evidence" value="ECO:0007669"/>
    <property type="project" value="InterPro"/>
</dbReference>
<comment type="catalytic activity">
    <reaction evidence="1 8">
        <text>Hydrolysis of terminal non-reducing beta-D-galactose residues in beta-D-galactosides.</text>
        <dbReference type="EC" id="3.2.1.23"/>
    </reaction>
</comment>
<feature type="domain" description="Glycoside hydrolase family 42 N-terminal" evidence="11">
    <location>
        <begin position="17"/>
        <end position="397"/>
    </location>
</feature>
<comment type="similarity">
    <text evidence="2 8">Belongs to the glycosyl hydrolase 42 family.</text>
</comment>
<evidence type="ECO:0000256" key="2">
    <source>
        <dbReference type="ARBA" id="ARBA00005940"/>
    </source>
</evidence>
<dbReference type="PIRSF" id="PIRSF001084">
    <property type="entry name" value="B-galactosidase"/>
    <property type="match status" value="1"/>
</dbReference>
<dbReference type="PANTHER" id="PTHR36447:SF2">
    <property type="entry name" value="BETA-GALACTOSIDASE YESZ"/>
    <property type="match status" value="1"/>
</dbReference>
<dbReference type="PANTHER" id="PTHR36447">
    <property type="entry name" value="BETA-GALACTOSIDASE GANA"/>
    <property type="match status" value="1"/>
</dbReference>
<organism evidence="13 14">
    <name type="scientific">Faecalicatena contorta</name>
    <dbReference type="NCBI Taxonomy" id="39482"/>
    <lineage>
        <taxon>Bacteria</taxon>
        <taxon>Bacillati</taxon>
        <taxon>Bacillota</taxon>
        <taxon>Clostridia</taxon>
        <taxon>Lachnospirales</taxon>
        <taxon>Lachnospiraceae</taxon>
        <taxon>Faecalicatena</taxon>
    </lineage>
</organism>
<keyword evidence="6" id="KW-0862">Zinc</keyword>
<keyword evidence="4" id="KW-0479">Metal-binding</keyword>
<dbReference type="OrthoDB" id="9800974at2"/>
<keyword evidence="5 8" id="KW-0378">Hydrolase</keyword>
<dbReference type="GO" id="GO:0005975">
    <property type="term" value="P:carbohydrate metabolic process"/>
    <property type="evidence" value="ECO:0007669"/>
    <property type="project" value="InterPro"/>
</dbReference>
<name>A0A174J910_9FIRM</name>
<feature type="active site" description="Proton donor" evidence="9">
    <location>
        <position position="153"/>
    </location>
</feature>
<accession>A0A174J910</accession>
<sequence>MKKKQNFQWNKMTMGVCYYPEHWDKALWEADLTRMLDIGITVIRIAEFAWNKFEPEEGSFTFSFFDDFLELCLQKGMKVIFGTPTATPPAWLTEKYPEVLNSSMEGVLYRHGGRRHYNYNAPVYRKLSARVVTEIAAHYGGHPAIVGWQIDNELNCEVSEFYSDADSEAFRVFLKEKYKTLDALNEAWGTVFWNQTYTQWEQIYVPRPTLSRAVNPHMHLDYYRFISYSTLSYCSMQAEIIRKYKKPEDFVMTNGMFDHVDNHRMMEECLDVYMYDSYPSFAYGLDREPLKSQDLNDRKWSKHLAEVRSICPHFGIMEQQAGANGWTTRMEGPAPRPGQLTLWAMQSVAHGADFISFFRWRTCTFGTEMYWHGILDHDNRDNRKLAEVEDFYQKLRTLESLCGADYAAVFAVLKDFDNVLDAEVDAWHQRISKYSENEIFAAAEKSHTPYDVVYLQRGSELDELKRYPVLFYPHPVIVNKERMELLKLYVEQGGTLIIGCMAGYKDMNGKCVMQPLPGLMAELTGSDVKEYTFTSPAEDPVYADWNGREMEMPVFNDIMEPAGGEVLAVYKNSYYAGKAAFVEHHVGSGKVLHLGSAFSRGNVKMLLEYTNVLEPFAELINAGDDVEIIMRRKDGRSFLFVLNFCAGGAVVELKHKMPLLYTGEWQEGRQVIPAFGTAVYEVV</sequence>
<feature type="binding site" evidence="10">
    <location>
        <position position="326"/>
    </location>
    <ligand>
        <name>substrate</name>
    </ligand>
</feature>
<dbReference type="Gene3D" id="3.40.50.880">
    <property type="match status" value="1"/>
</dbReference>
<dbReference type="Proteomes" id="UP000095544">
    <property type="component" value="Unassembled WGS sequence"/>
</dbReference>
<dbReference type="AlphaFoldDB" id="A0A174J910"/>
<proteinExistence type="inferred from homology"/>
<dbReference type="CDD" id="cd03143">
    <property type="entry name" value="A4_beta-galactosidase_middle_domain"/>
    <property type="match status" value="1"/>
</dbReference>
<feature type="active site" description="Nucleophile" evidence="9">
    <location>
        <position position="318"/>
    </location>
</feature>
<evidence type="ECO:0000256" key="3">
    <source>
        <dbReference type="ARBA" id="ARBA00012756"/>
    </source>
</evidence>